<feature type="non-terminal residue" evidence="1">
    <location>
        <position position="50"/>
    </location>
</feature>
<reference evidence="1" key="1">
    <citation type="submission" date="2018-05" db="EMBL/GenBank/DDBJ databases">
        <authorList>
            <person name="Lanie J.A."/>
            <person name="Ng W.-L."/>
            <person name="Kazmierczak K.M."/>
            <person name="Andrzejewski T.M."/>
            <person name="Davidsen T.M."/>
            <person name="Wayne K.J."/>
            <person name="Tettelin H."/>
            <person name="Glass J.I."/>
            <person name="Rusch D."/>
            <person name="Podicherti R."/>
            <person name="Tsui H.-C.T."/>
            <person name="Winkler M.E."/>
        </authorList>
    </citation>
    <scope>NUCLEOTIDE SEQUENCE</scope>
</reference>
<dbReference type="EMBL" id="UINC01041800">
    <property type="protein sequence ID" value="SVB43570.1"/>
    <property type="molecule type" value="Genomic_DNA"/>
</dbReference>
<dbReference type="AlphaFoldDB" id="A0A382DYM6"/>
<accession>A0A382DYM6</accession>
<gene>
    <name evidence="1" type="ORF">METZ01_LOCUS196424</name>
</gene>
<sequence>MVDKSFNKILTVLQVERNPERFYLARRWFETVGNMSGWRIRLASTGFVSR</sequence>
<protein>
    <submittedName>
        <fullName evidence="1">Uncharacterized protein</fullName>
    </submittedName>
</protein>
<evidence type="ECO:0000313" key="1">
    <source>
        <dbReference type="EMBL" id="SVB43570.1"/>
    </source>
</evidence>
<proteinExistence type="predicted"/>
<organism evidence="1">
    <name type="scientific">marine metagenome</name>
    <dbReference type="NCBI Taxonomy" id="408172"/>
    <lineage>
        <taxon>unclassified sequences</taxon>
        <taxon>metagenomes</taxon>
        <taxon>ecological metagenomes</taxon>
    </lineage>
</organism>
<name>A0A382DYM6_9ZZZZ</name>